<proteinExistence type="inferred from homology"/>
<feature type="domain" description="Pirin N-terminal" evidence="3">
    <location>
        <begin position="51"/>
        <end position="118"/>
    </location>
</feature>
<protein>
    <submittedName>
        <fullName evidence="5">Pirin family protein</fullName>
    </submittedName>
</protein>
<dbReference type="InterPro" id="IPR011051">
    <property type="entry name" value="RmlC_Cupin_sf"/>
</dbReference>
<dbReference type="PANTHER" id="PTHR43212">
    <property type="entry name" value="QUERCETIN 2,3-DIOXYGENASE"/>
    <property type="match status" value="1"/>
</dbReference>
<keyword evidence="6" id="KW-1185">Reference proteome</keyword>
<dbReference type="PANTHER" id="PTHR43212:SF3">
    <property type="entry name" value="QUERCETIN 2,3-DIOXYGENASE"/>
    <property type="match status" value="1"/>
</dbReference>
<evidence type="ECO:0000313" key="5">
    <source>
        <dbReference type="EMBL" id="UVI33137.1"/>
    </source>
</evidence>
<gene>
    <name evidence="5" type="ORF">L1F29_15405</name>
</gene>
<dbReference type="Pfam" id="PF17954">
    <property type="entry name" value="Pirin_C_2"/>
    <property type="match status" value="1"/>
</dbReference>
<dbReference type="Gene3D" id="2.60.120.10">
    <property type="entry name" value="Jelly Rolls"/>
    <property type="match status" value="2"/>
</dbReference>
<evidence type="ECO:0000259" key="4">
    <source>
        <dbReference type="Pfam" id="PF17954"/>
    </source>
</evidence>
<name>A0ABY5SGM7_9BACL</name>
<dbReference type="InterPro" id="IPR003829">
    <property type="entry name" value="Pirin_N_dom"/>
</dbReference>
<evidence type="ECO:0000259" key="3">
    <source>
        <dbReference type="Pfam" id="PF02678"/>
    </source>
</evidence>
<dbReference type="InterPro" id="IPR014710">
    <property type="entry name" value="RmlC-like_jellyroll"/>
</dbReference>
<accession>A0ABY5SGM7</accession>
<evidence type="ECO:0000256" key="1">
    <source>
        <dbReference type="ARBA" id="ARBA00008416"/>
    </source>
</evidence>
<sequence length="246" mass="27592">MIQILKSSNTPIMGGGTFKLRMIRPGQIHHKPLDDSAFGSLSRIDHANLGVGALVSMHLHRNDEILSYMWKGEMVHRDSTGQEVVISPNRLMMMNAGSSFYHEEAVPEKKVEMLQIFIRPREKDLPPRVQFYDRPLDFRNSEWKLIGGPEESNAPLTIYQQIYIYDAHPQSGDTIEVPSLQGLTPWVYIMEGAVQVGEHSLIKGDAITDSNSQLPPFQVTETATLVAFLIDQNAPFTMAGLFSGVR</sequence>
<dbReference type="RefSeq" id="WP_258389190.1">
    <property type="nucleotide sequence ID" value="NZ_CP091430.1"/>
</dbReference>
<reference evidence="5" key="1">
    <citation type="submission" date="2022-01" db="EMBL/GenBank/DDBJ databases">
        <title>Paenibacillus spongiae sp. nov., isolated from marine sponge.</title>
        <authorList>
            <person name="Li Z."/>
            <person name="Zhang M."/>
        </authorList>
    </citation>
    <scope>NUCLEOTIDE SEQUENCE</scope>
    <source>
        <strain evidence="5">PHS-Z3</strain>
    </source>
</reference>
<evidence type="ECO:0000256" key="2">
    <source>
        <dbReference type="RuleBase" id="RU003457"/>
    </source>
</evidence>
<feature type="domain" description="Quercetin 2,3-dioxygenase C-terminal cupin" evidence="4">
    <location>
        <begin position="145"/>
        <end position="227"/>
    </location>
</feature>
<dbReference type="EMBL" id="CP091430">
    <property type="protein sequence ID" value="UVI33137.1"/>
    <property type="molecule type" value="Genomic_DNA"/>
</dbReference>
<dbReference type="Pfam" id="PF02678">
    <property type="entry name" value="Pirin"/>
    <property type="match status" value="1"/>
</dbReference>
<organism evidence="5 6">
    <name type="scientific">Paenibacillus spongiae</name>
    <dbReference type="NCBI Taxonomy" id="2909671"/>
    <lineage>
        <taxon>Bacteria</taxon>
        <taxon>Bacillati</taxon>
        <taxon>Bacillota</taxon>
        <taxon>Bacilli</taxon>
        <taxon>Bacillales</taxon>
        <taxon>Paenibacillaceae</taxon>
        <taxon>Paenibacillus</taxon>
    </lineage>
</organism>
<dbReference type="Proteomes" id="UP001057877">
    <property type="component" value="Chromosome"/>
</dbReference>
<evidence type="ECO:0000313" key="6">
    <source>
        <dbReference type="Proteomes" id="UP001057877"/>
    </source>
</evidence>
<comment type="similarity">
    <text evidence="1 2">Belongs to the pirin family.</text>
</comment>
<dbReference type="InterPro" id="IPR041602">
    <property type="entry name" value="Quercetinase_C"/>
</dbReference>
<dbReference type="SUPFAM" id="SSF51182">
    <property type="entry name" value="RmlC-like cupins"/>
    <property type="match status" value="1"/>
</dbReference>
<dbReference type="PIRSF" id="PIRSF006232">
    <property type="entry name" value="Pirin"/>
    <property type="match status" value="1"/>
</dbReference>
<dbReference type="InterPro" id="IPR012093">
    <property type="entry name" value="Pirin"/>
</dbReference>